<feature type="domain" description="Bacterial Ig-like" evidence="2">
    <location>
        <begin position="336"/>
        <end position="410"/>
    </location>
</feature>
<gene>
    <name evidence="3" type="ORF">ORQ98_07245</name>
</gene>
<dbReference type="InterPro" id="IPR013783">
    <property type="entry name" value="Ig-like_fold"/>
</dbReference>
<dbReference type="Pfam" id="PF19077">
    <property type="entry name" value="Big_13"/>
    <property type="match status" value="2"/>
</dbReference>
<reference evidence="3 4" key="1">
    <citation type="submission" date="2022-11" db="EMBL/GenBank/DDBJ databases">
        <title>Spartinivicinus poritis sp. nov., isolated from scleractinian coral Porites lutea.</title>
        <authorList>
            <person name="Zhang G."/>
            <person name="Cai L."/>
            <person name="Wei Q."/>
        </authorList>
    </citation>
    <scope>NUCLEOTIDE SEQUENCE [LARGE SCALE GENOMIC DNA]</scope>
    <source>
        <strain evidence="3 4">A2-2</strain>
    </source>
</reference>
<feature type="compositionally biased region" description="Low complexity" evidence="1">
    <location>
        <begin position="177"/>
        <end position="193"/>
    </location>
</feature>
<name>A0ABT5U6E3_9GAMM</name>
<dbReference type="EMBL" id="JAPMOU010000006">
    <property type="protein sequence ID" value="MDE1461760.1"/>
    <property type="molecule type" value="Genomic_DNA"/>
</dbReference>
<dbReference type="Gene3D" id="2.60.40.10">
    <property type="entry name" value="Immunoglobulins"/>
    <property type="match status" value="2"/>
</dbReference>
<dbReference type="InterPro" id="IPR044016">
    <property type="entry name" value="Big_13"/>
</dbReference>
<proteinExistence type="predicted"/>
<dbReference type="RefSeq" id="WP_274688117.1">
    <property type="nucleotide sequence ID" value="NZ_JAPMOU010000006.1"/>
</dbReference>
<organism evidence="3 4">
    <name type="scientific">Spartinivicinus poritis</name>
    <dbReference type="NCBI Taxonomy" id="2994640"/>
    <lineage>
        <taxon>Bacteria</taxon>
        <taxon>Pseudomonadati</taxon>
        <taxon>Pseudomonadota</taxon>
        <taxon>Gammaproteobacteria</taxon>
        <taxon>Oceanospirillales</taxon>
        <taxon>Zooshikellaceae</taxon>
        <taxon>Spartinivicinus</taxon>
    </lineage>
</organism>
<evidence type="ECO:0000259" key="2">
    <source>
        <dbReference type="Pfam" id="PF19077"/>
    </source>
</evidence>
<sequence length="540" mass="58303">MEDLTMGMLNTIASNIARYSTQILQQNTDDASLQALTQNNETLTTSVPDFSLPHTSLKTTADSMTQEAGSSSFTPNFVALLPTTSTTSYLDIQQLISAGADPSQILPSTQAIGYHPIRQVALSEGTKELALIFRDGNHTIASNGFKTAPLAYEFKVPEQAEEAGIKLTSPNLSVATPTTLTPPVVLEPQVTQPDPIPEQPVAEKPKPQPEPEEPEPELPVVITPEVTHISMDTGFSDSDGITSDNTLYFFGNSAANCVIEVFIDGVSVGFTISNNKGEWVFNHTDTVLPDGNYIITAQSTNEYGIKSPESKDFPILIDTSDPELEPELWDIQGSNGNGASDGFIDDGKLIFSGKAEPDTTVELFIDGISIGTTTTNTQGDWNFDNTHTNLADGSYTLTLVSFDKAGNSTAMPYEVPFEIVTAWNDFSSFLIEEDSLLASSSDLNATNSDEFSLLSNLQPEYEAMVVNLNQPESLDLQDVLIDHESASTAQLIPAADQQTELPSSTASNDEHHSSELQLGAYNNILLDSLLENHEQTVVHG</sequence>
<evidence type="ECO:0000256" key="1">
    <source>
        <dbReference type="SAM" id="MobiDB-lite"/>
    </source>
</evidence>
<feature type="region of interest" description="Disordered" evidence="1">
    <location>
        <begin position="177"/>
        <end position="217"/>
    </location>
</feature>
<feature type="domain" description="Bacterial Ig-like" evidence="2">
    <location>
        <begin position="230"/>
        <end position="319"/>
    </location>
</feature>
<comment type="caution">
    <text evidence="3">The sequence shown here is derived from an EMBL/GenBank/DDBJ whole genome shotgun (WGS) entry which is preliminary data.</text>
</comment>
<protein>
    <submittedName>
        <fullName evidence="3">Ig-like domain-containing protein</fullName>
    </submittedName>
</protein>
<evidence type="ECO:0000313" key="3">
    <source>
        <dbReference type="EMBL" id="MDE1461760.1"/>
    </source>
</evidence>
<evidence type="ECO:0000313" key="4">
    <source>
        <dbReference type="Proteomes" id="UP001528823"/>
    </source>
</evidence>
<keyword evidence="4" id="KW-1185">Reference proteome</keyword>
<accession>A0ABT5U6E3</accession>
<dbReference type="Proteomes" id="UP001528823">
    <property type="component" value="Unassembled WGS sequence"/>
</dbReference>